<evidence type="ECO:0000313" key="10">
    <source>
        <dbReference type="Proteomes" id="UP001250791"/>
    </source>
</evidence>
<reference evidence="9 10" key="1">
    <citation type="submission" date="2023-07" db="EMBL/GenBank/DDBJ databases">
        <title>Sorghum-associated microbial communities from plants grown in Nebraska, USA.</title>
        <authorList>
            <person name="Schachtman D."/>
        </authorList>
    </citation>
    <scope>NUCLEOTIDE SEQUENCE [LARGE SCALE GENOMIC DNA]</scope>
    <source>
        <strain evidence="9 10">3199</strain>
    </source>
</reference>
<keyword evidence="4 7" id="KW-0812">Transmembrane</keyword>
<dbReference type="InterPro" id="IPR045621">
    <property type="entry name" value="BPD_transp_1_N"/>
</dbReference>
<feature type="transmembrane region" description="Helical" evidence="7">
    <location>
        <begin position="300"/>
        <end position="322"/>
    </location>
</feature>
<evidence type="ECO:0000256" key="1">
    <source>
        <dbReference type="ARBA" id="ARBA00004651"/>
    </source>
</evidence>
<organism evidence="9 10">
    <name type="scientific">Rhizobium miluonense</name>
    <dbReference type="NCBI Taxonomy" id="411945"/>
    <lineage>
        <taxon>Bacteria</taxon>
        <taxon>Pseudomonadati</taxon>
        <taxon>Pseudomonadota</taxon>
        <taxon>Alphaproteobacteria</taxon>
        <taxon>Hyphomicrobiales</taxon>
        <taxon>Rhizobiaceae</taxon>
        <taxon>Rhizobium/Agrobacterium group</taxon>
        <taxon>Rhizobium</taxon>
    </lineage>
</organism>
<comment type="similarity">
    <text evidence="7">Belongs to the binding-protein-dependent transport system permease family.</text>
</comment>
<evidence type="ECO:0000256" key="5">
    <source>
        <dbReference type="ARBA" id="ARBA00022989"/>
    </source>
</evidence>
<dbReference type="Pfam" id="PF19300">
    <property type="entry name" value="BPD_transp_1_N"/>
    <property type="match status" value="1"/>
</dbReference>
<comment type="subcellular location">
    <subcellularLocation>
        <location evidence="1 7">Cell membrane</location>
        <topology evidence="1 7">Multi-pass membrane protein</topology>
    </subcellularLocation>
</comment>
<name>A0ABU1SHQ1_9HYPH</name>
<keyword evidence="10" id="KW-1185">Reference proteome</keyword>
<feature type="transmembrane region" description="Helical" evidence="7">
    <location>
        <begin position="149"/>
        <end position="176"/>
    </location>
</feature>
<feature type="transmembrane region" description="Helical" evidence="7">
    <location>
        <begin position="246"/>
        <end position="272"/>
    </location>
</feature>
<keyword evidence="3" id="KW-1003">Cell membrane</keyword>
<dbReference type="InterPro" id="IPR035906">
    <property type="entry name" value="MetI-like_sf"/>
</dbReference>
<dbReference type="Gene3D" id="1.10.3720.10">
    <property type="entry name" value="MetI-like"/>
    <property type="match status" value="1"/>
</dbReference>
<evidence type="ECO:0000256" key="2">
    <source>
        <dbReference type="ARBA" id="ARBA00022448"/>
    </source>
</evidence>
<evidence type="ECO:0000256" key="6">
    <source>
        <dbReference type="ARBA" id="ARBA00023136"/>
    </source>
</evidence>
<comment type="caution">
    <text evidence="9">The sequence shown here is derived from an EMBL/GenBank/DDBJ whole genome shotgun (WGS) entry which is preliminary data.</text>
</comment>
<feature type="transmembrane region" description="Helical" evidence="7">
    <location>
        <begin position="116"/>
        <end position="137"/>
    </location>
</feature>
<keyword evidence="6 7" id="KW-0472">Membrane</keyword>
<dbReference type="Proteomes" id="UP001250791">
    <property type="component" value="Unassembled WGS sequence"/>
</dbReference>
<dbReference type="Pfam" id="PF00528">
    <property type="entry name" value="BPD_transp_1"/>
    <property type="match status" value="1"/>
</dbReference>
<accession>A0ABU1SHQ1</accession>
<protein>
    <submittedName>
        <fullName evidence="9">Peptide/nickel transport system permease protein</fullName>
    </submittedName>
</protein>
<keyword evidence="2 7" id="KW-0813">Transport</keyword>
<keyword evidence="5 7" id="KW-1133">Transmembrane helix</keyword>
<feature type="domain" description="ABC transmembrane type-1" evidence="8">
    <location>
        <begin position="110"/>
        <end position="315"/>
    </location>
</feature>
<feature type="transmembrane region" description="Helical" evidence="7">
    <location>
        <begin position="196"/>
        <end position="214"/>
    </location>
</feature>
<evidence type="ECO:0000256" key="7">
    <source>
        <dbReference type="RuleBase" id="RU363032"/>
    </source>
</evidence>
<feature type="transmembrane region" description="Helical" evidence="7">
    <location>
        <begin position="24"/>
        <end position="45"/>
    </location>
</feature>
<evidence type="ECO:0000256" key="4">
    <source>
        <dbReference type="ARBA" id="ARBA00022692"/>
    </source>
</evidence>
<evidence type="ECO:0000256" key="3">
    <source>
        <dbReference type="ARBA" id="ARBA00022475"/>
    </source>
</evidence>
<dbReference type="PANTHER" id="PTHR43163">
    <property type="entry name" value="DIPEPTIDE TRANSPORT SYSTEM PERMEASE PROTEIN DPPB-RELATED"/>
    <property type="match status" value="1"/>
</dbReference>
<dbReference type="SUPFAM" id="SSF161098">
    <property type="entry name" value="MetI-like"/>
    <property type="match status" value="1"/>
</dbReference>
<dbReference type="InterPro" id="IPR000515">
    <property type="entry name" value="MetI-like"/>
</dbReference>
<dbReference type="PROSITE" id="PS50928">
    <property type="entry name" value="ABC_TM1"/>
    <property type="match status" value="1"/>
</dbReference>
<proteinExistence type="inferred from homology"/>
<dbReference type="CDD" id="cd06261">
    <property type="entry name" value="TM_PBP2"/>
    <property type="match status" value="1"/>
</dbReference>
<gene>
    <name evidence="9" type="ORF">J2W52_000118</name>
</gene>
<dbReference type="EMBL" id="JAVDUP010000001">
    <property type="protein sequence ID" value="MDR6898530.1"/>
    <property type="molecule type" value="Genomic_DNA"/>
</dbReference>
<dbReference type="PANTHER" id="PTHR43163:SF6">
    <property type="entry name" value="DIPEPTIDE TRANSPORT SYSTEM PERMEASE PROTEIN DPPB-RELATED"/>
    <property type="match status" value="1"/>
</dbReference>
<evidence type="ECO:0000313" key="9">
    <source>
        <dbReference type="EMBL" id="MDR6898530.1"/>
    </source>
</evidence>
<sequence length="332" mass="34911">MPTISMPGKIGHGLAMIVLLTRRIFGLVLTLIAVSLLLFAVMALLPGDPAAITLGTSATPETLAALRHNMGLDQPLIVRYGHWLAGALAGDLGTSYTYGVPVAGLIAERLAVTLPLALLAILLSVLVAVPLGVAAAARRGGVFDIIATLFSQMGIAVPGFWVGLLLVLVFATSLGWMPAGGFPGWESGFWPSLKSLVLPAIALALPQAAVLTRVTRSAVLDTLHEDFARTAIAKGLSRSRVLWGHVVPNALVPVLTILGLQFTFLVAGAVLIENVFTLPGLGRLAYQALSQRDIIVLQDVVLFFAGLVIVVNFLVDLSYLVIDPRLRAGGAR</sequence>
<evidence type="ECO:0000259" key="8">
    <source>
        <dbReference type="PROSITE" id="PS50928"/>
    </source>
</evidence>